<dbReference type="GO" id="GO:0006427">
    <property type="term" value="P:histidyl-tRNA aminoacylation"/>
    <property type="evidence" value="ECO:0007669"/>
    <property type="project" value="InterPro"/>
</dbReference>
<evidence type="ECO:0000256" key="1">
    <source>
        <dbReference type="ARBA" id="ARBA00008226"/>
    </source>
</evidence>
<keyword evidence="8" id="KW-0436">Ligase</keyword>
<proteinExistence type="inferred from homology"/>
<feature type="binding site" evidence="6">
    <location>
        <position position="263"/>
    </location>
    <ligand>
        <name>L-histidine</name>
        <dbReference type="ChEBI" id="CHEBI:57595"/>
    </ligand>
</feature>
<dbReference type="GO" id="GO:0004821">
    <property type="term" value="F:histidine-tRNA ligase activity"/>
    <property type="evidence" value="ECO:0007669"/>
    <property type="project" value="UniProtKB-EC"/>
</dbReference>
<dbReference type="PIRSF" id="PIRSF001549">
    <property type="entry name" value="His-tRNA_synth"/>
    <property type="match status" value="1"/>
</dbReference>
<dbReference type="HAMAP" id="MF_00127">
    <property type="entry name" value="His_tRNA_synth"/>
    <property type="match status" value="1"/>
</dbReference>
<dbReference type="InterPro" id="IPR036621">
    <property type="entry name" value="Anticodon-bd_dom_sf"/>
</dbReference>
<evidence type="ECO:0000256" key="5">
    <source>
        <dbReference type="ARBA" id="ARBA00047639"/>
    </source>
</evidence>
<dbReference type="CDD" id="cd00773">
    <property type="entry name" value="HisRS-like_core"/>
    <property type="match status" value="1"/>
</dbReference>
<keyword evidence="3" id="KW-0547">Nucleotide-binding</keyword>
<accession>A0A1V9YMI0</accession>
<feature type="domain" description="Aminoacyl-transfer RNA synthetases class-II family profile" evidence="7">
    <location>
        <begin position="1"/>
        <end position="337"/>
    </location>
</feature>
<evidence type="ECO:0000259" key="7">
    <source>
        <dbReference type="PROSITE" id="PS50862"/>
    </source>
</evidence>
<comment type="caution">
    <text evidence="8">The sequence shown here is derived from an EMBL/GenBank/DDBJ whole genome shotgun (WGS) entry which is preliminary data.</text>
</comment>
<dbReference type="InterPro" id="IPR045864">
    <property type="entry name" value="aa-tRNA-synth_II/BPL/LPL"/>
</dbReference>
<comment type="catalytic activity">
    <reaction evidence="5">
        <text>tRNA(His) + L-histidine + ATP = L-histidyl-tRNA(His) + AMP + diphosphate + H(+)</text>
        <dbReference type="Rhea" id="RHEA:17313"/>
        <dbReference type="Rhea" id="RHEA-COMP:9665"/>
        <dbReference type="Rhea" id="RHEA-COMP:9689"/>
        <dbReference type="ChEBI" id="CHEBI:15378"/>
        <dbReference type="ChEBI" id="CHEBI:30616"/>
        <dbReference type="ChEBI" id="CHEBI:33019"/>
        <dbReference type="ChEBI" id="CHEBI:57595"/>
        <dbReference type="ChEBI" id="CHEBI:78442"/>
        <dbReference type="ChEBI" id="CHEBI:78527"/>
        <dbReference type="ChEBI" id="CHEBI:456215"/>
        <dbReference type="EC" id="6.1.1.21"/>
    </reaction>
</comment>
<evidence type="ECO:0000256" key="3">
    <source>
        <dbReference type="ARBA" id="ARBA00022741"/>
    </source>
</evidence>
<sequence length="431" mass="47455">MSKKALQVAAVRGTRDLWPSELSKQLHVTKALASVASRYGFGPVQTPTIESTDLFHRSLGDGSDIVMKEMYTFQDNSQNSLTLRPEGTAGVIRSLISSGLQYNGPHKVFYQGSMFRYERPQRGRYREFQQFGVEHIGSAGPSTDVDVISLARDCLQEIDLLDRVSLEINTLGCHESRLRYRKVLEEFLEKYRADLSIDSQQRLDRGSVLRVLDSKCDNDQRILESAPRLQQHLSDAARQRFDDVQGGLAALGIASNLNDGLVRGLDYYSHTVFEFVELKPETGAKGIAVLAGGCYDDLVALLGGPATPCVGWAAGIERLCLLSTQQPPSPTMIAVVPIAAGDSATVTAVRHHALRVAKALRDKGHTVHVCDGSSMKKQMKMADTFQCSFAVLLGEDELHNDTATVKHLHERQQHVVPLPELAAYFKPSALP</sequence>
<dbReference type="PANTHER" id="PTHR43707:SF1">
    <property type="entry name" value="HISTIDINE--TRNA LIGASE, MITOCHONDRIAL-RELATED"/>
    <property type="match status" value="1"/>
</dbReference>
<dbReference type="Gene3D" id="3.30.930.10">
    <property type="entry name" value="Bira Bifunctional Protein, Domain 2"/>
    <property type="match status" value="1"/>
</dbReference>
<gene>
    <name evidence="8" type="ORF">ACHHYP_09764</name>
</gene>
<dbReference type="SUPFAM" id="SSF52954">
    <property type="entry name" value="Class II aaRS ABD-related"/>
    <property type="match status" value="1"/>
</dbReference>
<dbReference type="EC" id="6.1.1.21" evidence="2"/>
<dbReference type="InterPro" id="IPR015807">
    <property type="entry name" value="His-tRNA-ligase"/>
</dbReference>
<dbReference type="Proteomes" id="UP000243579">
    <property type="component" value="Unassembled WGS sequence"/>
</dbReference>
<name>A0A1V9YMI0_ACHHY</name>
<dbReference type="InterPro" id="IPR041715">
    <property type="entry name" value="HisRS-like_core"/>
</dbReference>
<dbReference type="NCBIfam" id="TIGR00442">
    <property type="entry name" value="hisS"/>
    <property type="match status" value="1"/>
</dbReference>
<organism evidence="8 9">
    <name type="scientific">Achlya hypogyna</name>
    <name type="common">Oomycete</name>
    <name type="synonym">Protoachlya hypogyna</name>
    <dbReference type="NCBI Taxonomy" id="1202772"/>
    <lineage>
        <taxon>Eukaryota</taxon>
        <taxon>Sar</taxon>
        <taxon>Stramenopiles</taxon>
        <taxon>Oomycota</taxon>
        <taxon>Saprolegniomycetes</taxon>
        <taxon>Saprolegniales</taxon>
        <taxon>Achlyaceae</taxon>
        <taxon>Achlya</taxon>
    </lineage>
</organism>
<dbReference type="AlphaFoldDB" id="A0A1V9YMI0"/>
<dbReference type="Gene3D" id="3.40.50.800">
    <property type="entry name" value="Anticodon-binding domain"/>
    <property type="match status" value="1"/>
</dbReference>
<dbReference type="Pfam" id="PF13393">
    <property type="entry name" value="tRNA-synt_His"/>
    <property type="match status" value="1"/>
</dbReference>
<dbReference type="STRING" id="1202772.A0A1V9YMI0"/>
<feature type="binding site" evidence="6">
    <location>
        <begin position="267"/>
        <end position="268"/>
    </location>
    <ligand>
        <name>L-histidine</name>
        <dbReference type="ChEBI" id="CHEBI:57595"/>
    </ligand>
</feature>
<dbReference type="GO" id="GO:0005524">
    <property type="term" value="F:ATP binding"/>
    <property type="evidence" value="ECO:0007669"/>
    <property type="project" value="InterPro"/>
</dbReference>
<keyword evidence="9" id="KW-1185">Reference proteome</keyword>
<evidence type="ECO:0000313" key="8">
    <source>
        <dbReference type="EMBL" id="OQR86916.1"/>
    </source>
</evidence>
<feature type="binding site" evidence="6">
    <location>
        <position position="116"/>
    </location>
    <ligand>
        <name>L-histidine</name>
        <dbReference type="ChEBI" id="CHEBI:57595"/>
    </ligand>
</feature>
<evidence type="ECO:0000256" key="6">
    <source>
        <dbReference type="PIRSR" id="PIRSR001549-1"/>
    </source>
</evidence>
<dbReference type="Pfam" id="PF03129">
    <property type="entry name" value="HGTP_anticodon"/>
    <property type="match status" value="1"/>
</dbReference>
<dbReference type="EMBL" id="JNBR01001476">
    <property type="protein sequence ID" value="OQR86916.1"/>
    <property type="molecule type" value="Genomic_DNA"/>
</dbReference>
<dbReference type="InterPro" id="IPR004154">
    <property type="entry name" value="Anticodon-bd"/>
</dbReference>
<reference evidence="8 9" key="1">
    <citation type="journal article" date="2014" name="Genome Biol. Evol.">
        <title>The secreted proteins of Achlya hypogyna and Thraustotheca clavata identify the ancestral oomycete secretome and reveal gene acquisitions by horizontal gene transfer.</title>
        <authorList>
            <person name="Misner I."/>
            <person name="Blouin N."/>
            <person name="Leonard G."/>
            <person name="Richards T.A."/>
            <person name="Lane C.E."/>
        </authorList>
    </citation>
    <scope>NUCLEOTIDE SEQUENCE [LARGE SCALE GENOMIC DNA]</scope>
    <source>
        <strain evidence="8 9">ATCC 48635</strain>
    </source>
</reference>
<dbReference type="GO" id="GO:0005737">
    <property type="term" value="C:cytoplasm"/>
    <property type="evidence" value="ECO:0007669"/>
    <property type="project" value="InterPro"/>
</dbReference>
<evidence type="ECO:0000313" key="9">
    <source>
        <dbReference type="Proteomes" id="UP000243579"/>
    </source>
</evidence>
<feature type="binding site" evidence="6">
    <location>
        <position position="130"/>
    </location>
    <ligand>
        <name>L-histidine</name>
        <dbReference type="ChEBI" id="CHEBI:57595"/>
    </ligand>
</feature>
<dbReference type="PANTHER" id="PTHR43707">
    <property type="entry name" value="HISTIDYL-TRNA SYNTHETASE"/>
    <property type="match status" value="1"/>
</dbReference>
<dbReference type="OrthoDB" id="1906957at2759"/>
<dbReference type="SUPFAM" id="SSF55681">
    <property type="entry name" value="Class II aaRS and biotin synthetases"/>
    <property type="match status" value="1"/>
</dbReference>
<feature type="binding site" evidence="6">
    <location>
        <position position="134"/>
    </location>
    <ligand>
        <name>L-histidine</name>
        <dbReference type="ChEBI" id="CHEBI:57595"/>
    </ligand>
</feature>
<comment type="similarity">
    <text evidence="1">Belongs to the class-II aminoacyl-tRNA synthetase family.</text>
</comment>
<evidence type="ECO:0000256" key="4">
    <source>
        <dbReference type="ARBA" id="ARBA00030619"/>
    </source>
</evidence>
<protein>
    <recommendedName>
        <fullName evidence="2">histidine--tRNA ligase</fullName>
        <ecNumber evidence="2">6.1.1.21</ecNumber>
    </recommendedName>
    <alternativeName>
        <fullName evidence="4">Histidyl-tRNA synthetase</fullName>
    </alternativeName>
</protein>
<feature type="binding site" evidence="6">
    <location>
        <begin position="86"/>
        <end position="88"/>
    </location>
    <ligand>
        <name>L-histidine</name>
        <dbReference type="ChEBI" id="CHEBI:57595"/>
    </ligand>
</feature>
<dbReference type="InterPro" id="IPR004516">
    <property type="entry name" value="HisRS/HisZ"/>
</dbReference>
<evidence type="ECO:0000256" key="2">
    <source>
        <dbReference type="ARBA" id="ARBA00012815"/>
    </source>
</evidence>
<dbReference type="InterPro" id="IPR006195">
    <property type="entry name" value="aa-tRNA-synth_II"/>
</dbReference>
<dbReference type="PROSITE" id="PS50862">
    <property type="entry name" value="AA_TRNA_LIGASE_II"/>
    <property type="match status" value="1"/>
</dbReference>